<name>A0A6J7L274_9ZZZZ</name>
<dbReference type="GO" id="GO:0009002">
    <property type="term" value="F:serine-type D-Ala-D-Ala carboxypeptidase activity"/>
    <property type="evidence" value="ECO:0007669"/>
    <property type="project" value="InterPro"/>
</dbReference>
<keyword evidence="7" id="KW-0961">Cell wall biogenesis/degradation</keyword>
<evidence type="ECO:0000256" key="5">
    <source>
        <dbReference type="ARBA" id="ARBA00022960"/>
    </source>
</evidence>
<dbReference type="InterPro" id="IPR018044">
    <property type="entry name" value="Peptidase_S11"/>
</dbReference>
<dbReference type="GO" id="GO:0006508">
    <property type="term" value="P:proteolysis"/>
    <property type="evidence" value="ECO:0007669"/>
    <property type="project" value="InterPro"/>
</dbReference>
<accession>A0A6J7L274</accession>
<keyword evidence="8" id="KW-0472">Membrane</keyword>
<keyword evidence="4" id="KW-0378">Hydrolase</keyword>
<keyword evidence="8" id="KW-1133">Transmembrane helix</keyword>
<gene>
    <name evidence="10" type="ORF">UFOPK3564_04125</name>
</gene>
<evidence type="ECO:0000256" key="7">
    <source>
        <dbReference type="ARBA" id="ARBA00023316"/>
    </source>
</evidence>
<reference evidence="10" key="1">
    <citation type="submission" date="2020-05" db="EMBL/GenBank/DDBJ databases">
        <authorList>
            <person name="Chiriac C."/>
            <person name="Salcher M."/>
            <person name="Ghai R."/>
            <person name="Kavagutti S V."/>
        </authorList>
    </citation>
    <scope>NUCLEOTIDE SEQUENCE</scope>
</reference>
<dbReference type="GO" id="GO:0071555">
    <property type="term" value="P:cell wall organization"/>
    <property type="evidence" value="ECO:0007669"/>
    <property type="project" value="UniProtKB-KW"/>
</dbReference>
<feature type="domain" description="Peptidase S11 D-alanyl-D-alanine carboxypeptidase A N-terminal" evidence="9">
    <location>
        <begin position="34"/>
        <end position="257"/>
    </location>
</feature>
<dbReference type="InterPro" id="IPR001967">
    <property type="entry name" value="Peptidase_S11_N"/>
</dbReference>
<evidence type="ECO:0000256" key="3">
    <source>
        <dbReference type="ARBA" id="ARBA00022729"/>
    </source>
</evidence>
<dbReference type="Pfam" id="PF00768">
    <property type="entry name" value="Peptidase_S11"/>
    <property type="match status" value="1"/>
</dbReference>
<dbReference type="SUPFAM" id="SSF56601">
    <property type="entry name" value="beta-lactamase/transpeptidase-like"/>
    <property type="match status" value="1"/>
</dbReference>
<organism evidence="10">
    <name type="scientific">freshwater metagenome</name>
    <dbReference type="NCBI Taxonomy" id="449393"/>
    <lineage>
        <taxon>unclassified sequences</taxon>
        <taxon>metagenomes</taxon>
        <taxon>ecological metagenomes</taxon>
    </lineage>
</organism>
<evidence type="ECO:0000256" key="8">
    <source>
        <dbReference type="SAM" id="Phobius"/>
    </source>
</evidence>
<keyword evidence="8" id="KW-0812">Transmembrane</keyword>
<proteinExistence type="inferred from homology"/>
<dbReference type="InterPro" id="IPR012338">
    <property type="entry name" value="Beta-lactam/transpept-like"/>
</dbReference>
<dbReference type="EMBL" id="CAFBMK010000506">
    <property type="protein sequence ID" value="CAB4962035.1"/>
    <property type="molecule type" value="Genomic_DNA"/>
</dbReference>
<dbReference type="PRINTS" id="PR00725">
    <property type="entry name" value="DADACBPTASE1"/>
</dbReference>
<dbReference type="GO" id="GO:0009252">
    <property type="term" value="P:peptidoglycan biosynthetic process"/>
    <property type="evidence" value="ECO:0007669"/>
    <property type="project" value="UniProtKB-KW"/>
</dbReference>
<evidence type="ECO:0000259" key="9">
    <source>
        <dbReference type="Pfam" id="PF00768"/>
    </source>
</evidence>
<dbReference type="AlphaFoldDB" id="A0A6J7L274"/>
<dbReference type="SUPFAM" id="SSF69189">
    <property type="entry name" value="Penicillin-binding protein associated domain"/>
    <property type="match status" value="1"/>
</dbReference>
<dbReference type="GO" id="GO:0008360">
    <property type="term" value="P:regulation of cell shape"/>
    <property type="evidence" value="ECO:0007669"/>
    <property type="project" value="UniProtKB-KW"/>
</dbReference>
<comment type="similarity">
    <text evidence="2">Belongs to the peptidase S11 family.</text>
</comment>
<keyword evidence="6" id="KW-0573">Peptidoglycan synthesis</keyword>
<dbReference type="PANTHER" id="PTHR21581">
    <property type="entry name" value="D-ALANYL-D-ALANINE CARBOXYPEPTIDASE"/>
    <property type="match status" value="1"/>
</dbReference>
<dbReference type="PANTHER" id="PTHR21581:SF6">
    <property type="entry name" value="TRAFFICKING PROTEIN PARTICLE COMPLEX SUBUNIT 12"/>
    <property type="match status" value="1"/>
</dbReference>
<feature type="transmembrane region" description="Helical" evidence="8">
    <location>
        <begin position="381"/>
        <end position="401"/>
    </location>
</feature>
<evidence type="ECO:0000313" key="10">
    <source>
        <dbReference type="EMBL" id="CAB4962035.1"/>
    </source>
</evidence>
<protein>
    <submittedName>
        <fullName evidence="10">Unannotated protein</fullName>
    </submittedName>
</protein>
<comment type="function">
    <text evidence="1">Removes C-terminal D-alanyl residues from sugar-peptide cell wall precursors.</text>
</comment>
<dbReference type="Gene3D" id="3.40.710.10">
    <property type="entry name" value="DD-peptidase/beta-lactamase superfamily"/>
    <property type="match status" value="1"/>
</dbReference>
<dbReference type="InterPro" id="IPR015956">
    <property type="entry name" value="Peniciliin-bd_prot_C_sf"/>
</dbReference>
<evidence type="ECO:0000256" key="2">
    <source>
        <dbReference type="ARBA" id="ARBA00007164"/>
    </source>
</evidence>
<sequence length="421" mass="45363">MTDVCRRAALVALRVLLLPLVVLSGLPAAAGAADDPPDVQAPAAIVVELSTGDVVYGRRQDQQRGIASTTKLMTALVALERERDLSRRFTVPRYAASAGESLANLQAGDRMTMRDLLGGMLLPSGNDAAEAIAKAVAGSVPAFVELMNDRARAIGLDARFRNPIGLDADGHHASAADLVKITLLLRRYPDFKEIVDRRSMTLGSASPAITVINRNRLVQQYGWVDGVKTGHTRASGYALVGSGRRRGISVISAVLGDGSEDARDSDSIALLRYATSQYDRVRPLRRLAVAGRLPLRYRDERVRVVAASTVTRTARKGERLRTRVVGLPRDVEGPLPRGTRLGTIEVIQRDRVVARVAAVTAGDVAAATFWERLDDHLQRGWVRFLIGLAVVCLIVLAVLVGRSRRTRGAGRGGRRSGSPTP</sequence>
<evidence type="ECO:0000256" key="4">
    <source>
        <dbReference type="ARBA" id="ARBA00022801"/>
    </source>
</evidence>
<keyword evidence="5" id="KW-0133">Cell shape</keyword>
<keyword evidence="3" id="KW-0732">Signal</keyword>
<evidence type="ECO:0000256" key="6">
    <source>
        <dbReference type="ARBA" id="ARBA00022984"/>
    </source>
</evidence>
<evidence type="ECO:0000256" key="1">
    <source>
        <dbReference type="ARBA" id="ARBA00003217"/>
    </source>
</evidence>